<dbReference type="SUPFAM" id="SSF51695">
    <property type="entry name" value="PLC-like phosphodiesterases"/>
    <property type="match status" value="1"/>
</dbReference>
<dbReference type="InterPro" id="IPR017946">
    <property type="entry name" value="PLC-like_Pdiesterase_TIM-brl"/>
</dbReference>
<gene>
    <name evidence="1" type="ORF">MPIPNATIZW_LOCUS19036</name>
</gene>
<dbReference type="PANTHER" id="PTHR13593:SF24">
    <property type="entry name" value="PI-PLC X DOMAIN-CONTAINING PROTEIN 1"/>
    <property type="match status" value="1"/>
</dbReference>
<comment type="caution">
    <text evidence="1">The sequence shown here is derived from an EMBL/GenBank/DDBJ whole genome shotgun (WGS) entry which is preliminary data.</text>
</comment>
<proteinExistence type="predicted"/>
<evidence type="ECO:0008006" key="3">
    <source>
        <dbReference type="Google" id="ProtNLM"/>
    </source>
</evidence>
<feature type="non-terminal residue" evidence="1">
    <location>
        <position position="130"/>
    </location>
</feature>
<evidence type="ECO:0000313" key="2">
    <source>
        <dbReference type="Proteomes" id="UP001314169"/>
    </source>
</evidence>
<keyword evidence="2" id="KW-1185">Reference proteome</keyword>
<evidence type="ECO:0000313" key="1">
    <source>
        <dbReference type="EMBL" id="CAK6431692.1"/>
    </source>
</evidence>
<sequence>MNGQVSAPGSFRTSNPNPLSDWMSALSPQLWDVPLNHLSIPGSHDTMTYGLNRTSPVSRSASRLLQALAKVLPCLLQPVVLRWSVTQELDVTEQLDAGVRYLDLRIAHMPEGSPRNLHFVHMLYTTLLVE</sequence>
<dbReference type="Gene3D" id="3.20.20.190">
    <property type="entry name" value="Phosphatidylinositol (PI) phosphodiesterase"/>
    <property type="match status" value="1"/>
</dbReference>
<dbReference type="PANTHER" id="PTHR13593">
    <property type="match status" value="1"/>
</dbReference>
<accession>A0ABN9Z635</accession>
<dbReference type="PROSITE" id="PS50007">
    <property type="entry name" value="PIPLC_X_DOMAIN"/>
    <property type="match status" value="1"/>
</dbReference>
<name>A0ABN9Z635_PIPNA</name>
<dbReference type="InterPro" id="IPR051057">
    <property type="entry name" value="PI-PLC_domain"/>
</dbReference>
<dbReference type="Proteomes" id="UP001314169">
    <property type="component" value="Unassembled WGS sequence"/>
</dbReference>
<organism evidence="1 2">
    <name type="scientific">Pipistrellus nathusii</name>
    <name type="common">Nathusius' pipistrelle</name>
    <dbReference type="NCBI Taxonomy" id="59473"/>
    <lineage>
        <taxon>Eukaryota</taxon>
        <taxon>Metazoa</taxon>
        <taxon>Chordata</taxon>
        <taxon>Craniata</taxon>
        <taxon>Vertebrata</taxon>
        <taxon>Euteleostomi</taxon>
        <taxon>Mammalia</taxon>
        <taxon>Eutheria</taxon>
        <taxon>Laurasiatheria</taxon>
        <taxon>Chiroptera</taxon>
        <taxon>Yangochiroptera</taxon>
        <taxon>Vespertilionidae</taxon>
        <taxon>Pipistrellus</taxon>
    </lineage>
</organism>
<dbReference type="EMBL" id="CAVNZX010000113">
    <property type="protein sequence ID" value="CAK6431692.1"/>
    <property type="molecule type" value="Genomic_DNA"/>
</dbReference>
<reference evidence="1" key="1">
    <citation type="submission" date="2023-12" db="EMBL/GenBank/DDBJ databases">
        <authorList>
            <person name="Brown T."/>
        </authorList>
    </citation>
    <scope>NUCLEOTIDE SEQUENCE [LARGE SCALE GENOMIC DNA]</scope>
</reference>
<protein>
    <recommendedName>
        <fullName evidence="3">PI-PLC X domain-containing protein 1</fullName>
    </recommendedName>
</protein>